<feature type="region of interest" description="Disordered" evidence="1">
    <location>
        <begin position="251"/>
        <end position="270"/>
    </location>
</feature>
<dbReference type="AlphaFoldDB" id="A0A3D8IN63"/>
<evidence type="ECO:0000256" key="1">
    <source>
        <dbReference type="SAM" id="MobiDB-lite"/>
    </source>
</evidence>
<dbReference type="OrthoDB" id="5361769at2"/>
<dbReference type="EMBL" id="NXLQ01000005">
    <property type="protein sequence ID" value="RDU66365.1"/>
    <property type="molecule type" value="Genomic_DNA"/>
</dbReference>
<reference evidence="2 3" key="1">
    <citation type="submission" date="2018-04" db="EMBL/GenBank/DDBJ databases">
        <title>Novel Campyloabacter and Helicobacter Species and Strains.</title>
        <authorList>
            <person name="Mannion A.J."/>
            <person name="Shen Z."/>
            <person name="Fox J.G."/>
        </authorList>
    </citation>
    <scope>NUCLEOTIDE SEQUENCE [LARGE SCALE GENOMIC DNA]</scope>
    <source>
        <strain evidence="2 3">MIT 17-337</strain>
    </source>
</reference>
<proteinExistence type="predicted"/>
<evidence type="ECO:0000313" key="3">
    <source>
        <dbReference type="Proteomes" id="UP000256379"/>
    </source>
</evidence>
<name>A0A3D8IN63_9HELI</name>
<keyword evidence="3" id="KW-1185">Reference proteome</keyword>
<dbReference type="Proteomes" id="UP000256379">
    <property type="component" value="Unassembled WGS sequence"/>
</dbReference>
<organism evidence="2 3">
    <name type="scientific">Helicobacter didelphidarum</name>
    <dbReference type="NCBI Taxonomy" id="2040648"/>
    <lineage>
        <taxon>Bacteria</taxon>
        <taxon>Pseudomonadati</taxon>
        <taxon>Campylobacterota</taxon>
        <taxon>Epsilonproteobacteria</taxon>
        <taxon>Campylobacterales</taxon>
        <taxon>Helicobacteraceae</taxon>
        <taxon>Helicobacter</taxon>
    </lineage>
</organism>
<comment type="caution">
    <text evidence="2">The sequence shown here is derived from an EMBL/GenBank/DDBJ whole genome shotgun (WGS) entry which is preliminary data.</text>
</comment>
<sequence length="351" mass="39115">MRFIVGILGMLFRPLFATVLIGVNYNSNMCIVKVVKKRSGRIVEETNKEFKILNGELSVEVMKYIKRLKSRYAYSYLCILSKTQDQVLVPGVKKNTFGNFGVSEKDYQMVKLPSAFAFMLKEDVLDYQKAFKKAKGLDFLFSPFVLLFFKAKSFIGDHPKLFALQEKETLAILVATRKEILYGAFLLMSTTSSVTNVSQTDIPSSLATSDTLIATSSTAKGIDDLNTELSGVDEELADLDSFDFNNIGVETTDENISGTSSDDEDSSTMDSLNDLGRSTGIINLLQASIKDFYQNSLYEGDFIEEIVFFDCYGMSTQAVDNVRSNLMIDLSLVTLDLSKELTNLAQIELDS</sequence>
<protein>
    <submittedName>
        <fullName evidence="2">Uncharacterized protein</fullName>
    </submittedName>
</protein>
<evidence type="ECO:0000313" key="2">
    <source>
        <dbReference type="EMBL" id="RDU66365.1"/>
    </source>
</evidence>
<gene>
    <name evidence="2" type="ORF">CQA53_03860</name>
</gene>
<accession>A0A3D8IN63</accession>